<sequence>MSSNPIQLTAEQLSNAESLLSRKEAEITELRNQLIQGESQFQSAAEEHHDVLAKLDNFRELLETESKKNAELVMQMTAMENTMLKREMELVKLKAELYERISSLQSGNASHGPVVDASGNAVKQISRLPVFEGKTIAFSRWINGVSEIFDNYPMLKDFQKRALVVESLKGPARDWYDAEPDSNVADWSNFKEALHRQYGSLESTDQALERIDTLKLTMKSDFNSFIQQIRPSIKLISGDNNTLAIAILRKQVDPDIRKYVTKVANESFKEHEKRLKAHMNDSQAKFTSYSSRSNNMDIESFSAPIQVDSNYAIAAAQYVPYNRQRQSANNYQRNPFQRNKQPHNRENTTMTKEQFDENVKNSICFNCDTKGHLRSSCFKPRKPFRTMNVAVLEESGKDQAHFRVTVLLDSGSQITSFSESAAIRLNLTFKNFKPLKLRMGNNSEFATTDKITTTEICFGKTKYSTTFRVMHAQPFDVILGSNFIVAAEISYNPVNMTIKITKNEKTDSFSMVPSDSKVTEWALLILAAGALDCLPSADPDIIEILREVAVLFNPIPSVINTDFPHQLRLTTDQPCRARLRLYSPEETRILREHIKELYQAGYAQPSSSPYSANPVIVPKADGSSRVVINFRPLNKITIRDEYPLPRIDVNFNQLFGCCYYSKLDILKAFYQIPLHPNSIEASAFSTPDGHHEFLVMPQGMSNSPATFQRNIDRTLRECIDGGYCAAFDDDILVYSKTRAEHVQHLKNVLQKLNEKGFKLNSKKCLFAVPKVEILGFTVSAEGQEISLIKIEAVKNFPRPNSVSTVRSFLGMVSFCRSFIDKFTEIAAPLYKLLEKESAFEWNSGCETAFQTLITAMTTAPVLAHPDTTKSYIMYTDASNIGIGASLHQSQPDNTIRPIAYASRKLLATELNYCTSDKEALAVVYGFE</sequence>
<dbReference type="GO" id="GO:0016779">
    <property type="term" value="F:nucleotidyltransferase activity"/>
    <property type="evidence" value="ECO:0007669"/>
    <property type="project" value="UniProtKB-KW"/>
</dbReference>
<dbReference type="Pfam" id="PF17919">
    <property type="entry name" value="RT_RNaseH_2"/>
    <property type="match status" value="1"/>
</dbReference>
<evidence type="ECO:0000256" key="6">
    <source>
        <dbReference type="ARBA" id="ARBA00022759"/>
    </source>
</evidence>
<evidence type="ECO:0000256" key="5">
    <source>
        <dbReference type="ARBA" id="ARBA00022750"/>
    </source>
</evidence>
<feature type="domain" description="Reverse transcriptase" evidence="15">
    <location>
        <begin position="598"/>
        <end position="778"/>
    </location>
</feature>
<keyword evidence="2" id="KW-0808">Transferase</keyword>
<evidence type="ECO:0000256" key="7">
    <source>
        <dbReference type="ARBA" id="ARBA00022842"/>
    </source>
</evidence>
<dbReference type="GO" id="GO:0003677">
    <property type="term" value="F:DNA binding"/>
    <property type="evidence" value="ECO:0007669"/>
    <property type="project" value="UniProtKB-KW"/>
</dbReference>
<dbReference type="Gene3D" id="2.40.70.10">
    <property type="entry name" value="Acid Proteases"/>
    <property type="match status" value="1"/>
</dbReference>
<evidence type="ECO:0000256" key="1">
    <source>
        <dbReference type="ARBA" id="ARBA00022670"/>
    </source>
</evidence>
<organism evidence="16 17">
    <name type="scientific">Smittium culicis</name>
    <dbReference type="NCBI Taxonomy" id="133412"/>
    <lineage>
        <taxon>Eukaryota</taxon>
        <taxon>Fungi</taxon>
        <taxon>Fungi incertae sedis</taxon>
        <taxon>Zoopagomycota</taxon>
        <taxon>Kickxellomycotina</taxon>
        <taxon>Harpellomycetes</taxon>
        <taxon>Harpellales</taxon>
        <taxon>Legeriomycetaceae</taxon>
        <taxon>Smittium</taxon>
    </lineage>
</organism>
<dbReference type="InterPro" id="IPR043502">
    <property type="entry name" value="DNA/RNA_pol_sf"/>
</dbReference>
<keyword evidence="12" id="KW-0863">Zinc-finger</keyword>
<evidence type="ECO:0000256" key="10">
    <source>
        <dbReference type="ARBA" id="ARBA00023125"/>
    </source>
</evidence>
<keyword evidence="12" id="KW-0479">Metal-binding</keyword>
<dbReference type="SUPFAM" id="SSF50630">
    <property type="entry name" value="Acid proteases"/>
    <property type="match status" value="1"/>
</dbReference>
<dbReference type="InterPro" id="IPR021109">
    <property type="entry name" value="Peptidase_aspartic_dom_sf"/>
</dbReference>
<dbReference type="InterPro" id="IPR001878">
    <property type="entry name" value="Znf_CCHC"/>
</dbReference>
<dbReference type="CDD" id="cd00303">
    <property type="entry name" value="retropepsin_like"/>
    <property type="match status" value="1"/>
</dbReference>
<dbReference type="PANTHER" id="PTHR37984">
    <property type="entry name" value="PROTEIN CBG26694"/>
    <property type="match status" value="1"/>
</dbReference>
<dbReference type="FunFam" id="3.30.70.270:FF:000026">
    <property type="entry name" value="Transposon Ty3-G Gag-Pol polyprotein"/>
    <property type="match status" value="1"/>
</dbReference>
<keyword evidence="12" id="KW-0862">Zinc</keyword>
<name>A0A1R1XDB1_9FUNG</name>
<evidence type="ECO:0000256" key="9">
    <source>
        <dbReference type="ARBA" id="ARBA00022908"/>
    </source>
</evidence>
<reference evidence="17" key="1">
    <citation type="submission" date="2017-01" db="EMBL/GenBank/DDBJ databases">
        <authorList>
            <person name="Wang Y."/>
            <person name="White M."/>
            <person name="Kvist S."/>
            <person name="Moncalvo J.-M."/>
        </authorList>
    </citation>
    <scope>NUCLEOTIDE SEQUENCE [LARGE SCALE GENOMIC DNA]</scope>
    <source>
        <strain evidence="17">ID-206-W2</strain>
    </source>
</reference>
<proteinExistence type="predicted"/>
<gene>
    <name evidence="16" type="ORF">AYI69_g9342</name>
</gene>
<dbReference type="OrthoDB" id="4365070at2759"/>
<dbReference type="InterPro" id="IPR043128">
    <property type="entry name" value="Rev_trsase/Diguanyl_cyclase"/>
</dbReference>
<dbReference type="InterPro" id="IPR036875">
    <property type="entry name" value="Znf_CCHC_sf"/>
</dbReference>
<evidence type="ECO:0000259" key="14">
    <source>
        <dbReference type="PROSITE" id="PS50158"/>
    </source>
</evidence>
<dbReference type="InterPro" id="IPR005162">
    <property type="entry name" value="Retrotrans_gag_dom"/>
</dbReference>
<dbReference type="SUPFAM" id="SSF56672">
    <property type="entry name" value="DNA/RNA polymerases"/>
    <property type="match status" value="1"/>
</dbReference>
<keyword evidence="5" id="KW-0064">Aspartyl protease</keyword>
<dbReference type="GO" id="GO:0008270">
    <property type="term" value="F:zinc ion binding"/>
    <property type="evidence" value="ECO:0007669"/>
    <property type="project" value="UniProtKB-KW"/>
</dbReference>
<dbReference type="InterPro" id="IPR000477">
    <property type="entry name" value="RT_dom"/>
</dbReference>
<evidence type="ECO:0000256" key="8">
    <source>
        <dbReference type="ARBA" id="ARBA00022884"/>
    </source>
</evidence>
<dbReference type="SUPFAM" id="SSF57756">
    <property type="entry name" value="Retrovirus zinc finger-like domains"/>
    <property type="match status" value="1"/>
</dbReference>
<dbReference type="GO" id="GO:0004190">
    <property type="term" value="F:aspartic-type endopeptidase activity"/>
    <property type="evidence" value="ECO:0007669"/>
    <property type="project" value="UniProtKB-KW"/>
</dbReference>
<dbReference type="InterPro" id="IPR041577">
    <property type="entry name" value="RT_RNaseH_2"/>
</dbReference>
<feature type="coiled-coil region" evidence="13">
    <location>
        <begin position="6"/>
        <end position="47"/>
    </location>
</feature>
<keyword evidence="8" id="KW-0694">RNA-binding</keyword>
<protein>
    <submittedName>
        <fullName evidence="16">Retrovirus-related Pol polyprotein from transposon opus</fullName>
    </submittedName>
</protein>
<dbReference type="GO" id="GO:0003723">
    <property type="term" value="F:RNA binding"/>
    <property type="evidence" value="ECO:0007669"/>
    <property type="project" value="UniProtKB-KW"/>
</dbReference>
<dbReference type="PROSITE" id="PS00141">
    <property type="entry name" value="ASP_PROTEASE"/>
    <property type="match status" value="1"/>
</dbReference>
<dbReference type="PROSITE" id="PS50158">
    <property type="entry name" value="ZF_CCHC"/>
    <property type="match status" value="1"/>
</dbReference>
<evidence type="ECO:0000256" key="3">
    <source>
        <dbReference type="ARBA" id="ARBA00022695"/>
    </source>
</evidence>
<evidence type="ECO:0000259" key="15">
    <source>
        <dbReference type="PROSITE" id="PS50878"/>
    </source>
</evidence>
<evidence type="ECO:0000256" key="2">
    <source>
        <dbReference type="ARBA" id="ARBA00022679"/>
    </source>
</evidence>
<dbReference type="GO" id="GO:0004519">
    <property type="term" value="F:endonuclease activity"/>
    <property type="evidence" value="ECO:0007669"/>
    <property type="project" value="UniProtKB-KW"/>
</dbReference>
<dbReference type="Pfam" id="PF00078">
    <property type="entry name" value="RVT_1"/>
    <property type="match status" value="1"/>
</dbReference>
<keyword evidence="10" id="KW-0238">DNA-binding</keyword>
<dbReference type="CDD" id="cd01647">
    <property type="entry name" value="RT_LTR"/>
    <property type="match status" value="1"/>
</dbReference>
<keyword evidence="3" id="KW-0548">Nucleotidyltransferase</keyword>
<dbReference type="EMBL" id="LSSM01005475">
    <property type="protein sequence ID" value="OMJ12624.1"/>
    <property type="molecule type" value="Genomic_DNA"/>
</dbReference>
<comment type="caution">
    <text evidence="16">The sequence shown here is derived from an EMBL/GenBank/DDBJ whole genome shotgun (WGS) entry which is preliminary data.</text>
</comment>
<keyword evidence="13" id="KW-0175">Coiled coil</keyword>
<keyword evidence="6" id="KW-0255">Endonuclease</keyword>
<dbReference type="Pfam" id="PF03732">
    <property type="entry name" value="Retrotrans_gag"/>
    <property type="match status" value="1"/>
</dbReference>
<dbReference type="InterPro" id="IPR001969">
    <property type="entry name" value="Aspartic_peptidase_AS"/>
</dbReference>
<dbReference type="InterPro" id="IPR050951">
    <property type="entry name" value="Retrovirus_Pol_polyprotein"/>
</dbReference>
<dbReference type="AlphaFoldDB" id="A0A1R1XDB1"/>
<keyword evidence="4" id="KW-0378">Hydrolase</keyword>
<keyword evidence="4" id="KW-0540">Nuclease</keyword>
<evidence type="ECO:0000256" key="12">
    <source>
        <dbReference type="PROSITE-ProRule" id="PRU00047"/>
    </source>
</evidence>
<keyword evidence="11" id="KW-0511">Multifunctional enzyme</keyword>
<dbReference type="Proteomes" id="UP000187429">
    <property type="component" value="Unassembled WGS sequence"/>
</dbReference>
<keyword evidence="9" id="KW-0229">DNA integration</keyword>
<dbReference type="PROSITE" id="PS50878">
    <property type="entry name" value="RT_POL"/>
    <property type="match status" value="1"/>
</dbReference>
<accession>A0A1R1XDB1</accession>
<keyword evidence="1" id="KW-0645">Protease</keyword>
<dbReference type="PANTHER" id="PTHR37984:SF5">
    <property type="entry name" value="PROTEIN NYNRIN-LIKE"/>
    <property type="match status" value="1"/>
</dbReference>
<dbReference type="Gene3D" id="3.30.70.270">
    <property type="match status" value="2"/>
</dbReference>
<evidence type="ECO:0000256" key="4">
    <source>
        <dbReference type="ARBA" id="ARBA00022722"/>
    </source>
</evidence>
<feature type="domain" description="CCHC-type" evidence="14">
    <location>
        <begin position="364"/>
        <end position="377"/>
    </location>
</feature>
<evidence type="ECO:0000313" key="16">
    <source>
        <dbReference type="EMBL" id="OMJ12624.1"/>
    </source>
</evidence>
<evidence type="ECO:0000313" key="17">
    <source>
        <dbReference type="Proteomes" id="UP000187429"/>
    </source>
</evidence>
<evidence type="ECO:0000256" key="13">
    <source>
        <dbReference type="SAM" id="Coils"/>
    </source>
</evidence>
<dbReference type="Gene3D" id="3.10.10.10">
    <property type="entry name" value="HIV Type 1 Reverse Transcriptase, subunit A, domain 1"/>
    <property type="match status" value="1"/>
</dbReference>
<keyword evidence="7" id="KW-0460">Magnesium</keyword>
<keyword evidence="17" id="KW-1185">Reference proteome</keyword>
<evidence type="ECO:0000256" key="11">
    <source>
        <dbReference type="ARBA" id="ARBA00023268"/>
    </source>
</evidence>
<dbReference type="GO" id="GO:0015074">
    <property type="term" value="P:DNA integration"/>
    <property type="evidence" value="ECO:0007669"/>
    <property type="project" value="UniProtKB-KW"/>
</dbReference>
<dbReference type="GO" id="GO:0006508">
    <property type="term" value="P:proteolysis"/>
    <property type="evidence" value="ECO:0007669"/>
    <property type="project" value="UniProtKB-KW"/>
</dbReference>